<keyword evidence="2" id="KW-1185">Reference proteome</keyword>
<accession>A0ACC1RTD7</accession>
<evidence type="ECO:0000313" key="2">
    <source>
        <dbReference type="Proteomes" id="UP001148662"/>
    </source>
</evidence>
<gene>
    <name evidence="1" type="ORF">NM688_g8284</name>
</gene>
<organism evidence="1 2">
    <name type="scientific">Phlebia brevispora</name>
    <dbReference type="NCBI Taxonomy" id="194682"/>
    <lineage>
        <taxon>Eukaryota</taxon>
        <taxon>Fungi</taxon>
        <taxon>Dikarya</taxon>
        <taxon>Basidiomycota</taxon>
        <taxon>Agaricomycotina</taxon>
        <taxon>Agaricomycetes</taxon>
        <taxon>Polyporales</taxon>
        <taxon>Meruliaceae</taxon>
        <taxon>Phlebia</taxon>
    </lineage>
</organism>
<name>A0ACC1RTD7_9APHY</name>
<comment type="caution">
    <text evidence="1">The sequence shown here is derived from an EMBL/GenBank/DDBJ whole genome shotgun (WGS) entry which is preliminary data.</text>
</comment>
<proteinExistence type="predicted"/>
<evidence type="ECO:0000313" key="1">
    <source>
        <dbReference type="EMBL" id="KAJ3526227.1"/>
    </source>
</evidence>
<protein>
    <submittedName>
        <fullName evidence="1">Uncharacterized protein</fullName>
    </submittedName>
</protein>
<dbReference type="EMBL" id="JANHOG010002182">
    <property type="protein sequence ID" value="KAJ3526227.1"/>
    <property type="molecule type" value="Genomic_DNA"/>
</dbReference>
<sequence>MSLSNAPTSISFGGALEASLAANLLGVIGVSVLFGVTTIQTYFYFSHYWSDRTLLKILVIILWMLDAAHFAVAVHFIYFSMVINFANPAMLAVVPVSALVLIVTTAVTGLIVRGIFTYRIWKWPLVNNHWLLAVIVSTLSLTNATSSIYITGAVAHDLTYAHLRQFTWAMYLNFFAEAGADLFIAFAVGITLAKKRTGIRPTDSVIKVLILYAISTGLVTCIMEFCTIIAFAVSSDTSIYNAIYFSLPEVLLNALLVSLNARGRLRRQQNMYSLPLNTLPGAGSAENHTQQARSKLELVVDTRHPSTMDPQAIPDSSTDMTKSYIP</sequence>
<dbReference type="Proteomes" id="UP001148662">
    <property type="component" value="Unassembled WGS sequence"/>
</dbReference>
<reference evidence="1" key="1">
    <citation type="submission" date="2022-07" db="EMBL/GenBank/DDBJ databases">
        <title>Genome Sequence of Phlebia brevispora.</title>
        <authorList>
            <person name="Buettner E."/>
        </authorList>
    </citation>
    <scope>NUCLEOTIDE SEQUENCE</scope>
    <source>
        <strain evidence="1">MPL23</strain>
    </source>
</reference>